<name>A0ABU2FWY2_9EURY</name>
<comment type="caution">
    <text evidence="1">The sequence shown here is derived from an EMBL/GenBank/DDBJ whole genome shotgun (WGS) entry which is preliminary data.</text>
</comment>
<evidence type="ECO:0000313" key="2">
    <source>
        <dbReference type="Proteomes" id="UP001268864"/>
    </source>
</evidence>
<evidence type="ECO:0000313" key="1">
    <source>
        <dbReference type="EMBL" id="MDS0284752.1"/>
    </source>
</evidence>
<reference evidence="1 2" key="1">
    <citation type="submission" date="2022-06" db="EMBL/GenBank/DDBJ databases">
        <title>Halomicroarcula sp. a new haloarchaeum isolate from saline soil.</title>
        <authorList>
            <person name="Strakova D."/>
            <person name="Galisteo C."/>
            <person name="Sanchez-Porro C."/>
            <person name="Ventosa A."/>
        </authorList>
    </citation>
    <scope>NUCLEOTIDE SEQUENCE [LARGE SCALE GENOMIC DNA]</scope>
    <source>
        <strain evidence="1 2">S3CR25-11</strain>
    </source>
</reference>
<proteinExistence type="predicted"/>
<sequence length="78" mass="9189">MATQGEKADSMSRRRALLTDRERELLANDDEDEKEYRYQAASRIRNKIEDELTEDLEILEEHHPELARELRDVVCSDA</sequence>
<protein>
    <submittedName>
        <fullName evidence="1">Uncharacterized protein</fullName>
    </submittedName>
</protein>
<accession>A0ABU2FWY2</accession>
<dbReference type="RefSeq" id="WP_310902419.1">
    <property type="nucleotide sequence ID" value="NZ_JAMQOS010000011.1"/>
</dbReference>
<keyword evidence="2" id="KW-1185">Reference proteome</keyword>
<dbReference type="EMBL" id="JAMQOS010000011">
    <property type="protein sequence ID" value="MDS0284752.1"/>
    <property type="molecule type" value="Genomic_DNA"/>
</dbReference>
<dbReference type="Proteomes" id="UP001268864">
    <property type="component" value="Unassembled WGS sequence"/>
</dbReference>
<organism evidence="1 2">
    <name type="scientific">Haloarcula onubensis</name>
    <dbReference type="NCBI Taxonomy" id="2950539"/>
    <lineage>
        <taxon>Archaea</taxon>
        <taxon>Methanobacteriati</taxon>
        <taxon>Methanobacteriota</taxon>
        <taxon>Stenosarchaea group</taxon>
        <taxon>Halobacteria</taxon>
        <taxon>Halobacteriales</taxon>
        <taxon>Haloarculaceae</taxon>
        <taxon>Haloarcula</taxon>
    </lineage>
</organism>
<gene>
    <name evidence="1" type="ORF">NDI86_21860</name>
</gene>